<dbReference type="EMBL" id="ML213531">
    <property type="protein sequence ID" value="TFK46249.1"/>
    <property type="molecule type" value="Genomic_DNA"/>
</dbReference>
<dbReference type="Proteomes" id="UP000305948">
    <property type="component" value="Unassembled WGS sequence"/>
</dbReference>
<reference evidence="2 3" key="1">
    <citation type="journal article" date="2019" name="Nat. Ecol. Evol.">
        <title>Megaphylogeny resolves global patterns of mushroom evolution.</title>
        <authorList>
            <person name="Varga T."/>
            <person name="Krizsan K."/>
            <person name="Foldi C."/>
            <person name="Dima B."/>
            <person name="Sanchez-Garcia M."/>
            <person name="Sanchez-Ramirez S."/>
            <person name="Szollosi G.J."/>
            <person name="Szarkandi J.G."/>
            <person name="Papp V."/>
            <person name="Albert L."/>
            <person name="Andreopoulos W."/>
            <person name="Angelini C."/>
            <person name="Antonin V."/>
            <person name="Barry K.W."/>
            <person name="Bougher N.L."/>
            <person name="Buchanan P."/>
            <person name="Buyck B."/>
            <person name="Bense V."/>
            <person name="Catcheside P."/>
            <person name="Chovatia M."/>
            <person name="Cooper J."/>
            <person name="Damon W."/>
            <person name="Desjardin D."/>
            <person name="Finy P."/>
            <person name="Geml J."/>
            <person name="Haridas S."/>
            <person name="Hughes K."/>
            <person name="Justo A."/>
            <person name="Karasinski D."/>
            <person name="Kautmanova I."/>
            <person name="Kiss B."/>
            <person name="Kocsube S."/>
            <person name="Kotiranta H."/>
            <person name="LaButti K.M."/>
            <person name="Lechner B.E."/>
            <person name="Liimatainen K."/>
            <person name="Lipzen A."/>
            <person name="Lukacs Z."/>
            <person name="Mihaltcheva S."/>
            <person name="Morgado L.N."/>
            <person name="Niskanen T."/>
            <person name="Noordeloos M.E."/>
            <person name="Ohm R.A."/>
            <person name="Ortiz-Santana B."/>
            <person name="Ovrebo C."/>
            <person name="Racz N."/>
            <person name="Riley R."/>
            <person name="Savchenko A."/>
            <person name="Shiryaev A."/>
            <person name="Soop K."/>
            <person name="Spirin V."/>
            <person name="Szebenyi C."/>
            <person name="Tomsovsky M."/>
            <person name="Tulloss R.E."/>
            <person name="Uehling J."/>
            <person name="Grigoriev I.V."/>
            <person name="Vagvolgyi C."/>
            <person name="Papp T."/>
            <person name="Martin F.M."/>
            <person name="Miettinen O."/>
            <person name="Hibbett D.S."/>
            <person name="Nagy L.G."/>
        </authorList>
    </citation>
    <scope>NUCLEOTIDE SEQUENCE [LARGE SCALE GENOMIC DNA]</scope>
    <source>
        <strain evidence="2 3">OMC1185</strain>
    </source>
</reference>
<evidence type="ECO:0000313" key="2">
    <source>
        <dbReference type="EMBL" id="TFK46249.1"/>
    </source>
</evidence>
<protein>
    <submittedName>
        <fullName evidence="2">Uncharacterized protein</fullName>
    </submittedName>
</protein>
<accession>A0A5C3MLG6</accession>
<sequence length="183" mass="19426">MVVQLGPATALSFGTVGPVKKGLEEKSEVVKETARSRRAYLVSIMSRTGLNNGLVSKISWLETKEGAGGGESITGVEATFEIDVEVPGGHGNSRHQSIKVEIGERSPRASRARSSDRDPARVNPKSAVRNRRSSRECSTQVEADADTMLAVRAGRDDEQRGGGRPAAASAGLWGSKGQLIKID</sequence>
<gene>
    <name evidence="2" type="ORF">OE88DRAFT_1776920</name>
</gene>
<feature type="region of interest" description="Disordered" evidence="1">
    <location>
        <begin position="86"/>
        <end position="183"/>
    </location>
</feature>
<evidence type="ECO:0000313" key="3">
    <source>
        <dbReference type="Proteomes" id="UP000305948"/>
    </source>
</evidence>
<evidence type="ECO:0000256" key="1">
    <source>
        <dbReference type="SAM" id="MobiDB-lite"/>
    </source>
</evidence>
<dbReference type="AlphaFoldDB" id="A0A5C3MLG6"/>
<feature type="compositionally biased region" description="Basic and acidic residues" evidence="1">
    <location>
        <begin position="101"/>
        <end position="120"/>
    </location>
</feature>
<name>A0A5C3MLG6_9AGAM</name>
<organism evidence="2 3">
    <name type="scientific">Heliocybe sulcata</name>
    <dbReference type="NCBI Taxonomy" id="5364"/>
    <lineage>
        <taxon>Eukaryota</taxon>
        <taxon>Fungi</taxon>
        <taxon>Dikarya</taxon>
        <taxon>Basidiomycota</taxon>
        <taxon>Agaricomycotina</taxon>
        <taxon>Agaricomycetes</taxon>
        <taxon>Gloeophyllales</taxon>
        <taxon>Gloeophyllaceae</taxon>
        <taxon>Heliocybe</taxon>
    </lineage>
</organism>
<proteinExistence type="predicted"/>
<keyword evidence="3" id="KW-1185">Reference proteome</keyword>